<evidence type="ECO:0000259" key="1">
    <source>
        <dbReference type="Pfam" id="PF18007"/>
    </source>
</evidence>
<dbReference type="Pfam" id="PF18007">
    <property type="entry name" value="Rv3651-like_N"/>
    <property type="match status" value="1"/>
</dbReference>
<protein>
    <recommendedName>
        <fullName evidence="1">Rv3651-like N-terminal domain-containing protein</fullName>
    </recommendedName>
</protein>
<proteinExistence type="predicted"/>
<dbReference type="EMBL" id="LR215973">
    <property type="protein sequence ID" value="VFB01835.1"/>
    <property type="molecule type" value="Genomic_DNA"/>
</dbReference>
<dbReference type="AlphaFoldDB" id="A0A4U8WAM2"/>
<feature type="domain" description="Rv3651-like N-terminal" evidence="1">
    <location>
        <begin position="4"/>
        <end position="108"/>
    </location>
</feature>
<name>A0A4U8WAM2_9NOCA</name>
<sequence>MIPWVTVETLAPDVQTVASVGDEARGFAGWRRVLQRILSKTPALYDSLSTRGIGEAIDAAQKLAEDVDLTIPTASGPHRLLIRPVFGPARQVHALRIWLGPGAEQVPELRPAVGVTWDLDAQMICQPNGISSLPGMVAEEYVPRVSLAEVFHRFTGFDLHAEVLSLLYGPQAGDKLQFETAVRTGSGKPAKLLITMRARVDAQARGAWLLIEDITSENTTVSAPTLEHVGLREAHRRAGTHLAVIQISHASIAHWLTDPAPWIRWDYLFRPVDVFHPDDRARLPMVAERLLAGESAGLTMRTLDYGGDYQSTSLLLHPYPGTRHRDLAIGQLVRATGERPMLDDSRYGLPVHRVRTPIGYDHQLRHWLAGRQNHSPVF</sequence>
<dbReference type="InterPro" id="IPR041458">
    <property type="entry name" value="Rv3651-like_N"/>
</dbReference>
<gene>
    <name evidence="2" type="ORF">NCTC10797_05665</name>
</gene>
<accession>A0A4U8WAM2</accession>
<reference evidence="2 3" key="1">
    <citation type="submission" date="2019-02" db="EMBL/GenBank/DDBJ databases">
        <authorList>
            <consortium name="Pathogen Informatics"/>
        </authorList>
    </citation>
    <scope>NUCLEOTIDE SEQUENCE [LARGE SCALE GENOMIC DNA]</scope>
    <source>
        <strain evidence="2 3">3012STDY6756504</strain>
    </source>
</reference>
<dbReference type="Proteomes" id="UP000290439">
    <property type="component" value="Chromosome"/>
</dbReference>
<organism evidence="2 3">
    <name type="scientific">Nocardia cyriacigeorgica</name>
    <dbReference type="NCBI Taxonomy" id="135487"/>
    <lineage>
        <taxon>Bacteria</taxon>
        <taxon>Bacillati</taxon>
        <taxon>Actinomycetota</taxon>
        <taxon>Actinomycetes</taxon>
        <taxon>Mycobacteriales</taxon>
        <taxon>Nocardiaceae</taxon>
        <taxon>Nocardia</taxon>
    </lineage>
</organism>
<evidence type="ECO:0000313" key="3">
    <source>
        <dbReference type="Proteomes" id="UP000290439"/>
    </source>
</evidence>
<evidence type="ECO:0000313" key="2">
    <source>
        <dbReference type="EMBL" id="VFB01835.1"/>
    </source>
</evidence>